<dbReference type="OrthoDB" id="5807941at2"/>
<feature type="coiled-coil region" evidence="1">
    <location>
        <begin position="477"/>
        <end position="504"/>
    </location>
</feature>
<dbReference type="InterPro" id="IPR005646">
    <property type="entry name" value="FapA"/>
</dbReference>
<dbReference type="InterPro" id="IPR046865">
    <property type="entry name" value="FapA_b_solenoid"/>
</dbReference>
<dbReference type="AlphaFoldDB" id="A0A240ENI9"/>
<dbReference type="EMBL" id="OANU01000064">
    <property type="protein sequence ID" value="SNX49540.1"/>
    <property type="molecule type" value="Genomic_DNA"/>
</dbReference>
<dbReference type="PANTHER" id="PTHR38032:SF1">
    <property type="entry name" value="RNA-BINDING PROTEIN KHPB N-TERMINAL DOMAIN-CONTAINING PROTEIN"/>
    <property type="match status" value="1"/>
</dbReference>
<dbReference type="Pfam" id="PF20250">
    <property type="entry name" value="FapA_N"/>
    <property type="match status" value="1"/>
</dbReference>
<dbReference type="PANTHER" id="PTHR38032">
    <property type="entry name" value="POLYMERASE-RELATED"/>
    <property type="match status" value="1"/>
</dbReference>
<keyword evidence="4" id="KW-1185">Reference proteome</keyword>
<dbReference type="Pfam" id="PF03961">
    <property type="entry name" value="FapA"/>
    <property type="match status" value="1"/>
</dbReference>
<gene>
    <name evidence="3" type="ORF">VTH8203_03188</name>
</gene>
<sequence length="557" mass="59982">MWKSVLKLSSNGNEVIAQLPSEFSKGLALEKALLNKMLVELNAQSFFVDDSAVAQFIKCAASAKGEAFSGITIAAIKDATSEVILTERDMIASIKVTGAYGGSPLQPHDIIKSLTQSRVIKGLNKKALKKVLLLSRQLQAGESYVQPVAIGRRPKEGKDAQFIPLVTDPKKRVLMPQASGESDKVDMRDLGDIVTVGENEQVMKRIPALKGENGFTVTGAVIPPKPVKDHPLKPGTGTKFSPDNPNTLLSTMSGMPIIKSSGVEIDEALCLSQVDISTGHIKFKGCVVISGNIEPNMEVIATGSITVGGFVESATLKSKGDIIVSKGIIGHNVDDGEPKSCVIESGGDVVANYAQFAKVSSQGDIHFKVHSLNNDIVCGGDLLVTGSGKKQGILSGGEAVVGGKVVCNQLGVEGDTATYIKAFAQYQTYQDGLNTLQQRYKALQESKMKAIRREIELKKIPKSARTEEQNKELEVLNSSNTEALDALNTEKERLELELFAKLELNTVASLVQTHTRVTVVFDEEKITTKNTHGPASFSFNKHMIHFAPKLKEEDLTV</sequence>
<dbReference type="Proteomes" id="UP000219336">
    <property type="component" value="Unassembled WGS sequence"/>
</dbReference>
<feature type="coiled-coil region" evidence="1">
    <location>
        <begin position="426"/>
        <end position="453"/>
    </location>
</feature>
<evidence type="ECO:0000256" key="1">
    <source>
        <dbReference type="SAM" id="Coils"/>
    </source>
</evidence>
<evidence type="ECO:0000313" key="4">
    <source>
        <dbReference type="Proteomes" id="UP000219336"/>
    </source>
</evidence>
<dbReference type="InterPro" id="IPR046866">
    <property type="entry name" value="FapA_N"/>
</dbReference>
<protein>
    <recommendedName>
        <fullName evidence="2">Flagellar Assembly Protein A N-terminal region domain-containing protein</fullName>
    </recommendedName>
</protein>
<accession>A0A240ENI9</accession>
<organism evidence="3 4">
    <name type="scientific">Vibrio thalassae</name>
    <dbReference type="NCBI Taxonomy" id="1243014"/>
    <lineage>
        <taxon>Bacteria</taxon>
        <taxon>Pseudomonadati</taxon>
        <taxon>Pseudomonadota</taxon>
        <taxon>Gammaproteobacteria</taxon>
        <taxon>Vibrionales</taxon>
        <taxon>Vibrionaceae</taxon>
        <taxon>Vibrio</taxon>
    </lineage>
</organism>
<evidence type="ECO:0000313" key="3">
    <source>
        <dbReference type="EMBL" id="SNX49540.1"/>
    </source>
</evidence>
<feature type="domain" description="Flagellar Assembly Protein A N-terminal region" evidence="2">
    <location>
        <begin position="82"/>
        <end position="259"/>
    </location>
</feature>
<reference evidence="4" key="1">
    <citation type="submission" date="2016-06" db="EMBL/GenBank/DDBJ databases">
        <authorList>
            <person name="Rodrigo-Torres L."/>
            <person name="Arahal R.D."/>
            <person name="Lucena T."/>
        </authorList>
    </citation>
    <scope>NUCLEOTIDE SEQUENCE [LARGE SCALE GENOMIC DNA]</scope>
    <source>
        <strain evidence="4">CECT8203</strain>
    </source>
</reference>
<keyword evidence="1" id="KW-0175">Coiled coil</keyword>
<evidence type="ECO:0000259" key="2">
    <source>
        <dbReference type="Pfam" id="PF20250"/>
    </source>
</evidence>
<dbReference type="RefSeq" id="WP_096994585.1">
    <property type="nucleotide sequence ID" value="NZ_JBHSII010000011.1"/>
</dbReference>
<proteinExistence type="predicted"/>
<name>A0A240ENI9_9VIBR</name>